<dbReference type="GeneID" id="65107870"/>
<evidence type="ECO:0000313" key="2">
    <source>
        <dbReference type="Proteomes" id="UP000225351"/>
    </source>
</evidence>
<reference evidence="1 2" key="1">
    <citation type="submission" date="2017-04" db="EMBL/GenBank/DDBJ databases">
        <title>Isolation and Genetic Analysis of a Novel Cyanophage S-H35 from the Bohai Sea.</title>
        <authorList>
            <person name="Xu X."/>
        </authorList>
    </citation>
    <scope>NUCLEOTIDE SEQUENCE [LARGE SCALE GENOMIC DNA]</scope>
</reference>
<evidence type="ECO:0000313" key="1">
    <source>
        <dbReference type="EMBL" id="ARW57012.1"/>
    </source>
</evidence>
<dbReference type="Proteomes" id="UP000225351">
    <property type="component" value="Segment"/>
</dbReference>
<dbReference type="EMBL" id="KY945241">
    <property type="protein sequence ID" value="ARW57012.1"/>
    <property type="molecule type" value="Genomic_RNA"/>
</dbReference>
<organism evidence="1 2">
    <name type="scientific">Synechococcus phage S-H35</name>
    <dbReference type="NCBI Taxonomy" id="1983572"/>
    <lineage>
        <taxon>Viruses</taxon>
        <taxon>Duplodnaviria</taxon>
        <taxon>Heunggongvirae</taxon>
        <taxon>Uroviricota</taxon>
        <taxon>Caudoviricetes</taxon>
        <taxon>Pantevenvirales</taxon>
        <taxon>Kyanoviridae</taxon>
        <taxon>Shandvirus</taxon>
        <taxon>Shandvirus sh35</taxon>
    </lineage>
</organism>
<protein>
    <submittedName>
        <fullName evidence="1">Uncharacterized protein</fullName>
    </submittedName>
</protein>
<dbReference type="KEGG" id="vg:65107870"/>
<accession>A0A1Z1LWG8</accession>
<proteinExistence type="predicted"/>
<sequence length="120" mass="13538">MSVRIVRTRSGEDVISDLYEVTTKEDQETVIAFQLVNPYSVWIQGGMTAEADGEIHKLTAPEISFEPWMPLLKGKAIMLKLDEVITAYETHDEVIEKYQELVEATSGKSQSDSAEERESE</sequence>
<dbReference type="Gene3D" id="2.30.30.100">
    <property type="match status" value="1"/>
</dbReference>
<dbReference type="RefSeq" id="YP_010090398.1">
    <property type="nucleotide sequence ID" value="NC_055719.1"/>
</dbReference>
<keyword evidence="2" id="KW-1185">Reference proteome</keyword>
<name>A0A1Z1LWG8_9CAUD</name>